<reference evidence="1" key="1">
    <citation type="submission" date="2014-05" db="EMBL/GenBank/DDBJ databases">
        <authorList>
            <person name="Chronopoulou M."/>
        </authorList>
    </citation>
    <scope>NUCLEOTIDE SEQUENCE</scope>
    <source>
        <tissue evidence="1">Whole organism</tissue>
    </source>
</reference>
<sequence>MSKYFSYQAVFNDTLN</sequence>
<organism evidence="1">
    <name type="scientific">Lepeophtheirus salmonis</name>
    <name type="common">Salmon louse</name>
    <name type="synonym">Caligus salmonis</name>
    <dbReference type="NCBI Taxonomy" id="72036"/>
    <lineage>
        <taxon>Eukaryota</taxon>
        <taxon>Metazoa</taxon>
        <taxon>Ecdysozoa</taxon>
        <taxon>Arthropoda</taxon>
        <taxon>Crustacea</taxon>
        <taxon>Multicrustacea</taxon>
        <taxon>Hexanauplia</taxon>
        <taxon>Copepoda</taxon>
        <taxon>Siphonostomatoida</taxon>
        <taxon>Caligidae</taxon>
        <taxon>Lepeophtheirus</taxon>
    </lineage>
</organism>
<accession>A0A0K2V971</accession>
<dbReference type="EMBL" id="HACA01029361">
    <property type="protein sequence ID" value="CDW46722.1"/>
    <property type="molecule type" value="Transcribed_RNA"/>
</dbReference>
<evidence type="ECO:0000313" key="1">
    <source>
        <dbReference type="EMBL" id="CDW46722.1"/>
    </source>
</evidence>
<name>A0A0K2V971_LEPSM</name>
<proteinExistence type="predicted"/>
<protein>
    <submittedName>
        <fullName evidence="1">Uncharacterized protein</fullName>
    </submittedName>
</protein>
<dbReference type="AlphaFoldDB" id="A0A0K2V971"/>